<dbReference type="SUPFAM" id="SSF69322">
    <property type="entry name" value="Tricorn protease domain 2"/>
    <property type="match status" value="1"/>
</dbReference>
<evidence type="ECO:0000313" key="2">
    <source>
        <dbReference type="Proteomes" id="UP001447188"/>
    </source>
</evidence>
<proteinExistence type="predicted"/>
<dbReference type="EMBL" id="JBBBZM010000060">
    <property type="protein sequence ID" value="KAL0635913.1"/>
    <property type="molecule type" value="Genomic_DNA"/>
</dbReference>
<dbReference type="PANTHER" id="PTHR13252">
    <property type="entry name" value="F-BOX ONLY PROTEIN 28"/>
    <property type="match status" value="1"/>
</dbReference>
<gene>
    <name evidence="1" type="ORF">Q9L58_005156</name>
</gene>
<evidence type="ECO:0000313" key="1">
    <source>
        <dbReference type="EMBL" id="KAL0635913.1"/>
    </source>
</evidence>
<keyword evidence="2" id="KW-1185">Reference proteome</keyword>
<reference evidence="1 2" key="1">
    <citation type="submission" date="2024-02" db="EMBL/GenBank/DDBJ databases">
        <title>Discinaceae phylogenomics.</title>
        <authorList>
            <person name="Dirks A.C."/>
            <person name="James T.Y."/>
        </authorList>
    </citation>
    <scope>NUCLEOTIDE SEQUENCE [LARGE SCALE GENOMIC DNA]</scope>
    <source>
        <strain evidence="1 2">ACD0624</strain>
    </source>
</reference>
<dbReference type="InterPro" id="IPR039719">
    <property type="entry name" value="FBXO28"/>
</dbReference>
<sequence>MDTSTTAPISTGAAAWPVSGIDDAEKIDWYNEYKFRHAPLKMRWFCAGTDRSDVEVGLVDEVKGLSTFSSASGGATGGGENDMLLSSLSDGSICIWSLKDTVAGRGGRAIARSRAGLVFSDHGDEKWRSRRKARDAEIVDGVSVDDITGRVWVAGEEGLIEIDLNTLQKVSTHRFPFSIQTLSQTSHPHPLTVGTTLALHLHDPRVPVPASTVTLSGDYSSTVLLDDERVESQLRPSHPFRTNYYSHATLFQPGPLSILHSDPPYAKSGGDGEIYVAGRFPSILCYERRMWPKLRGTIHSGGQLCALAKIPACPISPPGLSSWDDVQQPEEDEQQARVQVTLLAAGGYNGRGTLEIYPLRTTPPVFRTHSSLPTGTHPIDINATKNRQTASRSKLLTLASHGARIVTGDGDGVIKWLERDGRTVVRVHLVEAPEKKRGGAGGLWGNSGAAGTAGMIPGHLPAGGEAVRKVIVAKDGGEELVVWAGDRVGVLGSFGDEELEEEKKDEKSEEQMEAYLDRMREVLQRQAAEARIMAGLGMRGI</sequence>
<accession>A0ABR3GJ82</accession>
<organism evidence="1 2">
    <name type="scientific">Discina gigas</name>
    <dbReference type="NCBI Taxonomy" id="1032678"/>
    <lineage>
        <taxon>Eukaryota</taxon>
        <taxon>Fungi</taxon>
        <taxon>Dikarya</taxon>
        <taxon>Ascomycota</taxon>
        <taxon>Pezizomycotina</taxon>
        <taxon>Pezizomycetes</taxon>
        <taxon>Pezizales</taxon>
        <taxon>Discinaceae</taxon>
        <taxon>Discina</taxon>
    </lineage>
</organism>
<name>A0ABR3GJ82_9PEZI</name>
<dbReference type="PANTHER" id="PTHR13252:SF9">
    <property type="entry name" value="F-BOX ONLY PROTEIN 28"/>
    <property type="match status" value="1"/>
</dbReference>
<protein>
    <submittedName>
        <fullName evidence="1">Uncharacterized protein</fullName>
    </submittedName>
</protein>
<dbReference type="Proteomes" id="UP001447188">
    <property type="component" value="Unassembled WGS sequence"/>
</dbReference>
<comment type="caution">
    <text evidence="1">The sequence shown here is derived from an EMBL/GenBank/DDBJ whole genome shotgun (WGS) entry which is preliminary data.</text>
</comment>